<organism evidence="1 2">
    <name type="scientific">Mytilus edulis</name>
    <name type="common">Blue mussel</name>
    <dbReference type="NCBI Taxonomy" id="6550"/>
    <lineage>
        <taxon>Eukaryota</taxon>
        <taxon>Metazoa</taxon>
        <taxon>Spiralia</taxon>
        <taxon>Lophotrochozoa</taxon>
        <taxon>Mollusca</taxon>
        <taxon>Bivalvia</taxon>
        <taxon>Autobranchia</taxon>
        <taxon>Pteriomorphia</taxon>
        <taxon>Mytilida</taxon>
        <taxon>Mytiloidea</taxon>
        <taxon>Mytilidae</taxon>
        <taxon>Mytilinae</taxon>
        <taxon>Mytilus</taxon>
    </lineage>
</organism>
<evidence type="ECO:0000313" key="1">
    <source>
        <dbReference type="EMBL" id="CAG2204337.1"/>
    </source>
</evidence>
<evidence type="ECO:0000313" key="2">
    <source>
        <dbReference type="Proteomes" id="UP000683360"/>
    </source>
</evidence>
<dbReference type="Proteomes" id="UP000683360">
    <property type="component" value="Unassembled WGS sequence"/>
</dbReference>
<name>A0A8S3R5C8_MYTED</name>
<sequence length="336" mass="38436">MDDIFKQTSNDIFSKNVIDVFENKSDNDILAIKSGGINVIQTREDVFENPGYQANIFPGDNETEYHEPIVKNKSLQAADELCNGKFRKNRCHAKVIQRTLELYMKGNMANQTPTPIQSSISFDLERRISELEYSSHTGPPSDLDDNRKRWLVVGICVHSILSPALRKYVDPVVTNLYSSLKITDQIDLQTQKIHLRTYGAANIYLNYETINNNTTNHGYRSNLYDYKVQNAVDLSKLFLKTYMAHYTSFDGSCDSSALLGMIDKIDKFPGNVQIAARKVRADVRNPWAHCNFTEWDTMKYNSSLQQIEDFICLLNLNAVEESQFISELNKWKTNGT</sequence>
<accession>A0A8S3R5C8</accession>
<dbReference type="EMBL" id="CAJPWZ010000944">
    <property type="protein sequence ID" value="CAG2204337.1"/>
    <property type="molecule type" value="Genomic_DNA"/>
</dbReference>
<keyword evidence="2" id="KW-1185">Reference proteome</keyword>
<dbReference type="AlphaFoldDB" id="A0A8S3R5C8"/>
<protein>
    <submittedName>
        <fullName evidence="1">Uncharacterized protein</fullName>
    </submittedName>
</protein>
<reference evidence="1" key="1">
    <citation type="submission" date="2021-03" db="EMBL/GenBank/DDBJ databases">
        <authorList>
            <person name="Bekaert M."/>
        </authorList>
    </citation>
    <scope>NUCLEOTIDE SEQUENCE</scope>
</reference>
<proteinExistence type="predicted"/>
<dbReference type="OrthoDB" id="6121461at2759"/>
<gene>
    <name evidence="1" type="ORF">MEDL_18809</name>
</gene>
<comment type="caution">
    <text evidence="1">The sequence shown here is derived from an EMBL/GenBank/DDBJ whole genome shotgun (WGS) entry which is preliminary data.</text>
</comment>